<dbReference type="InterPro" id="IPR009057">
    <property type="entry name" value="Homeodomain-like_sf"/>
</dbReference>
<dbReference type="OrthoDB" id="10051448at2759"/>
<evidence type="ECO:0000313" key="2">
    <source>
        <dbReference type="Proteomes" id="UP000031668"/>
    </source>
</evidence>
<dbReference type="AlphaFoldDB" id="A0A0C2NAD1"/>
<gene>
    <name evidence="1" type="ORF">RF11_04316</name>
</gene>
<dbReference type="Proteomes" id="UP000031668">
    <property type="component" value="Unassembled WGS sequence"/>
</dbReference>
<dbReference type="EMBL" id="JWZT01001940">
    <property type="protein sequence ID" value="KII70882.1"/>
    <property type="molecule type" value="Genomic_DNA"/>
</dbReference>
<sequence length="119" mass="13554">MYDYTINDLPKTNDSVERWRNSFSSFIEVSNPNIFSFLQNLKDYQGLMIEEGKSQRKVSTTLNIKIPTVYRIVKTLRDKGKAVAGKIGGHKPPSLTEKMKRKLVETINDDSTICIDGII</sequence>
<dbReference type="SUPFAM" id="SSF46689">
    <property type="entry name" value="Homeodomain-like"/>
    <property type="match status" value="1"/>
</dbReference>
<proteinExistence type="predicted"/>
<organism evidence="1 2">
    <name type="scientific">Thelohanellus kitauei</name>
    <name type="common">Myxosporean</name>
    <dbReference type="NCBI Taxonomy" id="669202"/>
    <lineage>
        <taxon>Eukaryota</taxon>
        <taxon>Metazoa</taxon>
        <taxon>Cnidaria</taxon>
        <taxon>Myxozoa</taxon>
        <taxon>Myxosporea</taxon>
        <taxon>Bivalvulida</taxon>
        <taxon>Platysporina</taxon>
        <taxon>Myxobolidae</taxon>
        <taxon>Thelohanellus</taxon>
    </lineage>
</organism>
<reference evidence="1 2" key="1">
    <citation type="journal article" date="2014" name="Genome Biol. Evol.">
        <title>The genome of the myxosporean Thelohanellus kitauei shows adaptations to nutrient acquisition within its fish host.</title>
        <authorList>
            <person name="Yang Y."/>
            <person name="Xiong J."/>
            <person name="Zhou Z."/>
            <person name="Huo F."/>
            <person name="Miao W."/>
            <person name="Ran C."/>
            <person name="Liu Y."/>
            <person name="Zhang J."/>
            <person name="Feng J."/>
            <person name="Wang M."/>
            <person name="Wang M."/>
            <person name="Wang L."/>
            <person name="Yao B."/>
        </authorList>
    </citation>
    <scope>NUCLEOTIDE SEQUENCE [LARGE SCALE GENOMIC DNA]</scope>
    <source>
        <strain evidence="1">Wuqing</strain>
    </source>
</reference>
<name>A0A0C2NAD1_THEKT</name>
<evidence type="ECO:0000313" key="1">
    <source>
        <dbReference type="EMBL" id="KII70882.1"/>
    </source>
</evidence>
<protein>
    <submittedName>
        <fullName evidence="1">Uncharacterized protein</fullName>
    </submittedName>
</protein>
<keyword evidence="2" id="KW-1185">Reference proteome</keyword>
<accession>A0A0C2NAD1</accession>
<comment type="caution">
    <text evidence="1">The sequence shown here is derived from an EMBL/GenBank/DDBJ whole genome shotgun (WGS) entry which is preliminary data.</text>
</comment>